<evidence type="ECO:0000313" key="2">
    <source>
        <dbReference type="EMBL" id="KIL64491.1"/>
    </source>
</evidence>
<dbReference type="PANTHER" id="PTHR48079">
    <property type="entry name" value="PROTEIN YEEZ"/>
    <property type="match status" value="1"/>
</dbReference>
<keyword evidence="3" id="KW-1185">Reference proteome</keyword>
<gene>
    <name evidence="2" type="ORF">M378DRAFT_11490</name>
</gene>
<sequence>MSQTTTKTHIFLTGATGEALLCYIGGSVLTRLLNHKLSDTFEITVLVRNAEKAEKLKTLGVNAVIGSNEDIAILKRLATEADIVIASADADDLAAAQAILDGLKERYERTGQVPSLLHTSGTGVVIDNARGMHSTDKVYSDLDDASIAAIDINQPHRNVDAAIVEADAKGDFISRYSLLNFIDDFTVLGYIKSYIILPSTIYGAASGTLVDIGVQNAYSQQIPALVKLSLQRGKAGIFGPGKNLWPNVHIDDVTDLYLLILEKILPNNGNSDSLVPGHGASGYYFGENGEHALYSVGKAIAQAMYDLGKTDTTEPVSFTEEEVRNFPPTLIMALGTNSRCKADRARSLGWKPTRTTEDMLSSVKDEVERLVGHKAK</sequence>
<dbReference type="Pfam" id="PF13460">
    <property type="entry name" value="NAD_binding_10"/>
    <property type="match status" value="1"/>
</dbReference>
<dbReference type="InParanoid" id="A0A0C2X5E6"/>
<dbReference type="STRING" id="946122.A0A0C2X5E6"/>
<dbReference type="SUPFAM" id="SSF51735">
    <property type="entry name" value="NAD(P)-binding Rossmann-fold domains"/>
    <property type="match status" value="1"/>
</dbReference>
<dbReference type="GO" id="GO:0005737">
    <property type="term" value="C:cytoplasm"/>
    <property type="evidence" value="ECO:0007669"/>
    <property type="project" value="TreeGrafter"/>
</dbReference>
<dbReference type="InterPro" id="IPR051783">
    <property type="entry name" value="NAD(P)-dependent_oxidoreduct"/>
</dbReference>
<dbReference type="FunCoup" id="A0A0C2X5E6">
    <property type="interactions" value="24"/>
</dbReference>
<dbReference type="InterPro" id="IPR016040">
    <property type="entry name" value="NAD(P)-bd_dom"/>
</dbReference>
<dbReference type="InterPro" id="IPR036291">
    <property type="entry name" value="NAD(P)-bd_dom_sf"/>
</dbReference>
<accession>A0A0C2X5E6</accession>
<dbReference type="GO" id="GO:0004029">
    <property type="term" value="F:aldehyde dehydrogenase (NAD+) activity"/>
    <property type="evidence" value="ECO:0007669"/>
    <property type="project" value="TreeGrafter"/>
</dbReference>
<reference evidence="2 3" key="1">
    <citation type="submission" date="2014-04" db="EMBL/GenBank/DDBJ databases">
        <title>Evolutionary Origins and Diversification of the Mycorrhizal Mutualists.</title>
        <authorList>
            <consortium name="DOE Joint Genome Institute"/>
            <consortium name="Mycorrhizal Genomics Consortium"/>
            <person name="Kohler A."/>
            <person name="Kuo A."/>
            <person name="Nagy L.G."/>
            <person name="Floudas D."/>
            <person name="Copeland A."/>
            <person name="Barry K.W."/>
            <person name="Cichocki N."/>
            <person name="Veneault-Fourrey C."/>
            <person name="LaButti K."/>
            <person name="Lindquist E.A."/>
            <person name="Lipzen A."/>
            <person name="Lundell T."/>
            <person name="Morin E."/>
            <person name="Murat C."/>
            <person name="Riley R."/>
            <person name="Ohm R."/>
            <person name="Sun H."/>
            <person name="Tunlid A."/>
            <person name="Henrissat B."/>
            <person name="Grigoriev I.V."/>
            <person name="Hibbett D.S."/>
            <person name="Martin F."/>
        </authorList>
    </citation>
    <scope>NUCLEOTIDE SEQUENCE [LARGE SCALE GENOMIC DNA]</scope>
    <source>
        <strain evidence="2 3">Koide BX008</strain>
    </source>
</reference>
<proteinExistence type="predicted"/>
<organism evidence="2 3">
    <name type="scientific">Amanita muscaria (strain Koide BX008)</name>
    <dbReference type="NCBI Taxonomy" id="946122"/>
    <lineage>
        <taxon>Eukaryota</taxon>
        <taxon>Fungi</taxon>
        <taxon>Dikarya</taxon>
        <taxon>Basidiomycota</taxon>
        <taxon>Agaricomycotina</taxon>
        <taxon>Agaricomycetes</taxon>
        <taxon>Agaricomycetidae</taxon>
        <taxon>Agaricales</taxon>
        <taxon>Pluteineae</taxon>
        <taxon>Amanitaceae</taxon>
        <taxon>Amanita</taxon>
    </lineage>
</organism>
<evidence type="ECO:0000313" key="3">
    <source>
        <dbReference type="Proteomes" id="UP000054549"/>
    </source>
</evidence>
<dbReference type="Proteomes" id="UP000054549">
    <property type="component" value="Unassembled WGS sequence"/>
</dbReference>
<dbReference type="AlphaFoldDB" id="A0A0C2X5E6"/>
<feature type="domain" description="NAD(P)-binding" evidence="1">
    <location>
        <begin position="24"/>
        <end position="105"/>
    </location>
</feature>
<dbReference type="EMBL" id="KN818249">
    <property type="protein sequence ID" value="KIL64491.1"/>
    <property type="molecule type" value="Genomic_DNA"/>
</dbReference>
<name>A0A0C2X5E6_AMAMK</name>
<dbReference type="PANTHER" id="PTHR48079:SF6">
    <property type="entry name" value="NAD(P)-BINDING DOMAIN-CONTAINING PROTEIN-RELATED"/>
    <property type="match status" value="1"/>
</dbReference>
<dbReference type="OrthoDB" id="10262413at2759"/>
<protein>
    <recommendedName>
        <fullName evidence="1">NAD(P)-binding domain-containing protein</fullName>
    </recommendedName>
</protein>
<dbReference type="HOGENOM" id="CLU_007383_12_1_1"/>
<evidence type="ECO:0000259" key="1">
    <source>
        <dbReference type="Pfam" id="PF13460"/>
    </source>
</evidence>
<dbReference type="Gene3D" id="3.40.50.720">
    <property type="entry name" value="NAD(P)-binding Rossmann-like Domain"/>
    <property type="match status" value="2"/>
</dbReference>